<reference evidence="7 8" key="1">
    <citation type="submission" date="2016-10" db="EMBL/GenBank/DDBJ databases">
        <authorList>
            <person name="Varghese N."/>
            <person name="Submissions S."/>
        </authorList>
    </citation>
    <scope>NUCLEOTIDE SEQUENCE [LARGE SCALE GENOMIC DNA]</scope>
    <source>
        <strain evidence="7 8">DSM 16525</strain>
    </source>
</reference>
<dbReference type="RefSeq" id="WP_074949649.1">
    <property type="nucleotide sequence ID" value="NZ_BJXR01000006.1"/>
</dbReference>
<evidence type="ECO:0000256" key="5">
    <source>
        <dbReference type="SAM" id="Phobius"/>
    </source>
</evidence>
<evidence type="ECO:0000256" key="3">
    <source>
        <dbReference type="ARBA" id="ARBA00022989"/>
    </source>
</evidence>
<keyword evidence="2 5" id="KW-0812">Transmembrane</keyword>
<feature type="transmembrane region" description="Helical" evidence="5">
    <location>
        <begin position="15"/>
        <end position="33"/>
    </location>
</feature>
<keyword evidence="8" id="KW-1185">Reference proteome</keyword>
<name>A0A511STF9_MYXFU</name>
<dbReference type="EMBL" id="FOIB01000001">
    <property type="protein sequence ID" value="SET14780.1"/>
    <property type="molecule type" value="Genomic_DNA"/>
</dbReference>
<dbReference type="AlphaFoldDB" id="A0A511STF9"/>
<dbReference type="InterPro" id="IPR032808">
    <property type="entry name" value="DoxX"/>
</dbReference>
<dbReference type="GO" id="GO:0016020">
    <property type="term" value="C:membrane"/>
    <property type="evidence" value="ECO:0007669"/>
    <property type="project" value="UniProtKB-SubCell"/>
</dbReference>
<sequence length="135" mass="13991">MTTAAPTAVPASKPWALWTGRVLSGLVVLALVASASMKLRQPPEVVEGFAKSGFPASVLLPIGIAELLSALLYAVPRTAVLGAILVTGYLGGATVTHVRQGDSFLIPVLLGVIAWGGLFLRDARVRALLPLRGPN</sequence>
<feature type="transmembrane region" description="Helical" evidence="5">
    <location>
        <begin position="79"/>
        <end position="96"/>
    </location>
</feature>
<dbReference type="Proteomes" id="UP000321514">
    <property type="component" value="Unassembled WGS sequence"/>
</dbReference>
<keyword evidence="3 5" id="KW-1133">Transmembrane helix</keyword>
<reference evidence="6 9" key="2">
    <citation type="submission" date="2019-07" db="EMBL/GenBank/DDBJ databases">
        <title>Whole genome shotgun sequence of Myxococcus fulvus NBRC 100333.</title>
        <authorList>
            <person name="Hosoyama A."/>
            <person name="Uohara A."/>
            <person name="Ohji S."/>
            <person name="Ichikawa N."/>
        </authorList>
    </citation>
    <scope>NUCLEOTIDE SEQUENCE [LARGE SCALE GENOMIC DNA]</scope>
    <source>
        <strain evidence="6 9">NBRC 100333</strain>
    </source>
</reference>
<keyword evidence="4 5" id="KW-0472">Membrane</keyword>
<organism evidence="6 9">
    <name type="scientific">Myxococcus fulvus</name>
    <dbReference type="NCBI Taxonomy" id="33"/>
    <lineage>
        <taxon>Bacteria</taxon>
        <taxon>Pseudomonadati</taxon>
        <taxon>Myxococcota</taxon>
        <taxon>Myxococcia</taxon>
        <taxon>Myxococcales</taxon>
        <taxon>Cystobacterineae</taxon>
        <taxon>Myxococcaceae</taxon>
        <taxon>Myxococcus</taxon>
    </lineage>
</organism>
<dbReference type="Proteomes" id="UP000183760">
    <property type="component" value="Unassembled WGS sequence"/>
</dbReference>
<evidence type="ECO:0000313" key="7">
    <source>
        <dbReference type="EMBL" id="SET14780.1"/>
    </source>
</evidence>
<gene>
    <name evidence="6" type="ORF">MFU01_02480</name>
    <name evidence="7" type="ORF">SAMN05443572_1011244</name>
</gene>
<comment type="subcellular location">
    <subcellularLocation>
        <location evidence="1">Membrane</location>
        <topology evidence="1">Multi-pass membrane protein</topology>
    </subcellularLocation>
</comment>
<dbReference type="OrthoDB" id="9811373at2"/>
<evidence type="ECO:0000313" key="9">
    <source>
        <dbReference type="Proteomes" id="UP000321514"/>
    </source>
</evidence>
<dbReference type="EMBL" id="BJXR01000006">
    <property type="protein sequence ID" value="GEN05211.1"/>
    <property type="molecule type" value="Genomic_DNA"/>
</dbReference>
<evidence type="ECO:0000256" key="4">
    <source>
        <dbReference type="ARBA" id="ARBA00023136"/>
    </source>
</evidence>
<accession>A0A511STF9</accession>
<dbReference type="Pfam" id="PF13564">
    <property type="entry name" value="DoxX_2"/>
    <property type="match status" value="1"/>
</dbReference>
<evidence type="ECO:0000256" key="1">
    <source>
        <dbReference type="ARBA" id="ARBA00004141"/>
    </source>
</evidence>
<feature type="transmembrane region" description="Helical" evidence="5">
    <location>
        <begin position="54"/>
        <end position="73"/>
    </location>
</feature>
<evidence type="ECO:0000256" key="2">
    <source>
        <dbReference type="ARBA" id="ARBA00022692"/>
    </source>
</evidence>
<feature type="transmembrane region" description="Helical" evidence="5">
    <location>
        <begin position="103"/>
        <end position="120"/>
    </location>
</feature>
<comment type="caution">
    <text evidence="6">The sequence shown here is derived from an EMBL/GenBank/DDBJ whole genome shotgun (WGS) entry which is preliminary data.</text>
</comment>
<proteinExistence type="predicted"/>
<protein>
    <submittedName>
        <fullName evidence="7">DoxX-like family protein</fullName>
    </submittedName>
    <submittedName>
        <fullName evidence="6">Membrane protein</fullName>
    </submittedName>
</protein>
<dbReference type="STRING" id="1334629.MFUL124B02_07130"/>
<evidence type="ECO:0000313" key="6">
    <source>
        <dbReference type="EMBL" id="GEN05211.1"/>
    </source>
</evidence>
<evidence type="ECO:0000313" key="8">
    <source>
        <dbReference type="Proteomes" id="UP000183760"/>
    </source>
</evidence>